<keyword evidence="2" id="KW-1133">Transmembrane helix</keyword>
<proteinExistence type="predicted"/>
<feature type="region of interest" description="Disordered" evidence="1">
    <location>
        <begin position="102"/>
        <end position="144"/>
    </location>
</feature>
<keyword evidence="2" id="KW-0812">Transmembrane</keyword>
<organism evidence="3 4">
    <name type="scientific">Armatimonas rosea</name>
    <dbReference type="NCBI Taxonomy" id="685828"/>
    <lineage>
        <taxon>Bacteria</taxon>
        <taxon>Bacillati</taxon>
        <taxon>Armatimonadota</taxon>
        <taxon>Armatimonadia</taxon>
        <taxon>Armatimonadales</taxon>
        <taxon>Armatimonadaceae</taxon>
        <taxon>Armatimonas</taxon>
    </lineage>
</organism>
<protein>
    <submittedName>
        <fullName evidence="3">Uncharacterized protein</fullName>
    </submittedName>
</protein>
<comment type="caution">
    <text evidence="3">The sequence shown here is derived from an EMBL/GenBank/DDBJ whole genome shotgun (WGS) entry which is preliminary data.</text>
</comment>
<feature type="transmembrane region" description="Helical" evidence="2">
    <location>
        <begin position="21"/>
        <end position="44"/>
    </location>
</feature>
<dbReference type="RefSeq" id="WP_184191773.1">
    <property type="nucleotide sequence ID" value="NZ_JACHGW010000001.1"/>
</dbReference>
<evidence type="ECO:0000256" key="2">
    <source>
        <dbReference type="SAM" id="Phobius"/>
    </source>
</evidence>
<evidence type="ECO:0000256" key="1">
    <source>
        <dbReference type="SAM" id="MobiDB-lite"/>
    </source>
</evidence>
<sequence length="1018" mass="108916">MTNQPIPSPGRPRRRNRAAQSLTVAIIVLFLLLFLGGLFIALIVNNMRATSTSSKGVAADKLAEAGIKYLDDELTKSPEGADWRPVPFVADPDDTNIALTGQAYDDQDSDGDGIRNAEPLRPSDPDYDWLRPCSASNGTPLNPEPCGYSRVDFGGRTPGAGNLGGRALVKIVYKPDSRATAAPDRSATNRFLKLLSIGRVGIVDPSDPTTFASSEGKGARREQVAYKQIGTVEFLRHITNKDNRSVVAALGSASKVLDSNFISGGRDTSAPTARQIESVYHGPIHSNAALTFFGVNRLLLDGQRGDALTVSSSLNIPANNSQVLLTELGGAFTNASVVASNGVFNSYQGLVRDHAPQTTDPLRRVARTTAPLIDQSIGDNGLTRYRALTRDSEPIDARYVAGNTIAGLGTTQAGRIGWGAGLYLDNREDMQNASDSLIGAYSPRSNWVGVDRTWWNGDNRYVPPAVVITLTPRAMIIQRSASSVNRSFLRDNTGRRINQSTVIRYSGLGNGTAEAAADIPSAGLPASVRKLEGYPAQQIQPGVWQGEYVVYAEGNVRIRGTVGGLDPQTLRYYIRHLTVVSGGNIYIDGNLLKDNIPDGSVPATEEFVRGKSSIALLAKNYVVLNTTQFFNPGDNAAGPEASGSDARAIFLNPASPTFAMRLNQAPVQTYLPNGMPNPVGRLAPSYIPQLYLRHSAAGVDGATAMRLAVNADPSLAAPFGFFRFPIDMAWPNANPSLTTLAMGGPTSTEPGIYFDHVFDLKDAGNNPALLYPDQTVPYAQVPKFGIDNLLNLSVDANAGVPNQTDYRLSRAGIAPADIRVEALIYAQEGSFFIIPGPWFNPDPNDTYENYISLDSTGQPLYRRPGDNLLAQGVTRGRIDPRFPFYGQPMDIRITLFGAITENMPAEVGDQGAWLEKWGWIPNYYGSTGLPSAPGYASQGATGLVSIHGAHGALPGPQPGGAGNGGDSGIVYLYDDKLVSPYDANNNPLRQDAYRNILPVAPRLPVAPGLLYAGETPGA</sequence>
<accession>A0A7W9W497</accession>
<evidence type="ECO:0000313" key="3">
    <source>
        <dbReference type="EMBL" id="MBB6048303.1"/>
    </source>
</evidence>
<keyword evidence="2" id="KW-0472">Membrane</keyword>
<gene>
    <name evidence="3" type="ORF">HNQ39_000065</name>
</gene>
<reference evidence="3 4" key="1">
    <citation type="submission" date="2020-08" db="EMBL/GenBank/DDBJ databases">
        <title>Genomic Encyclopedia of Type Strains, Phase IV (KMG-IV): sequencing the most valuable type-strain genomes for metagenomic binning, comparative biology and taxonomic classification.</title>
        <authorList>
            <person name="Goeker M."/>
        </authorList>
    </citation>
    <scope>NUCLEOTIDE SEQUENCE [LARGE SCALE GENOMIC DNA]</scope>
    <source>
        <strain evidence="3 4">DSM 23562</strain>
    </source>
</reference>
<keyword evidence="4" id="KW-1185">Reference proteome</keyword>
<name>A0A7W9W497_ARMRO</name>
<dbReference type="EMBL" id="JACHGW010000001">
    <property type="protein sequence ID" value="MBB6048303.1"/>
    <property type="molecule type" value="Genomic_DNA"/>
</dbReference>
<dbReference type="Proteomes" id="UP000520814">
    <property type="component" value="Unassembled WGS sequence"/>
</dbReference>
<dbReference type="AlphaFoldDB" id="A0A7W9W497"/>
<evidence type="ECO:0000313" key="4">
    <source>
        <dbReference type="Proteomes" id="UP000520814"/>
    </source>
</evidence>